<gene>
    <name evidence="1" type="ORF">L596_000810</name>
</gene>
<sequence>MVTPYTHKRKLLMQQYQKDNSGNHQQQANATLTNPPAFPTLLPYRPIYGPLRSSTGWPKSTLHLSKAFPLEVSCLLSKLHRDFEILEFRNFDFRNSTAFVVRAPALHREGDAR</sequence>
<dbReference type="AlphaFoldDB" id="A0A4U8UJU6"/>
<accession>A0A4U8UJU6</accession>
<reference evidence="1 2" key="2">
    <citation type="journal article" date="2019" name="G3 (Bethesda)">
        <title>Hybrid Assembly of the Genome of the Entomopathogenic Nematode Steinernema carpocapsae Identifies the X-Chromosome.</title>
        <authorList>
            <person name="Serra L."/>
            <person name="Macchietto M."/>
            <person name="Macias-Munoz A."/>
            <person name="McGill C.J."/>
            <person name="Rodriguez I.M."/>
            <person name="Rodriguez B."/>
            <person name="Murad R."/>
            <person name="Mortazavi A."/>
        </authorList>
    </citation>
    <scope>NUCLEOTIDE SEQUENCE [LARGE SCALE GENOMIC DNA]</scope>
    <source>
        <strain evidence="1 2">ALL</strain>
    </source>
</reference>
<evidence type="ECO:0000313" key="1">
    <source>
        <dbReference type="EMBL" id="TMS33026.1"/>
    </source>
</evidence>
<organism evidence="1 2">
    <name type="scientific">Steinernema carpocapsae</name>
    <name type="common">Entomopathogenic nematode</name>
    <dbReference type="NCBI Taxonomy" id="34508"/>
    <lineage>
        <taxon>Eukaryota</taxon>
        <taxon>Metazoa</taxon>
        <taxon>Ecdysozoa</taxon>
        <taxon>Nematoda</taxon>
        <taxon>Chromadorea</taxon>
        <taxon>Rhabditida</taxon>
        <taxon>Tylenchina</taxon>
        <taxon>Panagrolaimomorpha</taxon>
        <taxon>Strongyloidoidea</taxon>
        <taxon>Steinernematidae</taxon>
        <taxon>Steinernema</taxon>
    </lineage>
</organism>
<dbReference type="Proteomes" id="UP000298663">
    <property type="component" value="Unassembled WGS sequence"/>
</dbReference>
<proteinExistence type="predicted"/>
<dbReference type="EMBL" id="AZBU02000001">
    <property type="protein sequence ID" value="TMS33026.1"/>
    <property type="molecule type" value="Genomic_DNA"/>
</dbReference>
<comment type="caution">
    <text evidence="1">The sequence shown here is derived from an EMBL/GenBank/DDBJ whole genome shotgun (WGS) entry which is preliminary data.</text>
</comment>
<evidence type="ECO:0000313" key="2">
    <source>
        <dbReference type="Proteomes" id="UP000298663"/>
    </source>
</evidence>
<protein>
    <submittedName>
        <fullName evidence="1">Uncharacterized protein</fullName>
    </submittedName>
</protein>
<keyword evidence="2" id="KW-1185">Reference proteome</keyword>
<reference evidence="1 2" key="1">
    <citation type="journal article" date="2015" name="Genome Biol.">
        <title>Comparative genomics of Steinernema reveals deeply conserved gene regulatory networks.</title>
        <authorList>
            <person name="Dillman A.R."/>
            <person name="Macchietto M."/>
            <person name="Porter C.F."/>
            <person name="Rogers A."/>
            <person name="Williams B."/>
            <person name="Antoshechkin I."/>
            <person name="Lee M.M."/>
            <person name="Goodwin Z."/>
            <person name="Lu X."/>
            <person name="Lewis E.E."/>
            <person name="Goodrich-Blair H."/>
            <person name="Stock S.P."/>
            <person name="Adams B.J."/>
            <person name="Sternberg P.W."/>
            <person name="Mortazavi A."/>
        </authorList>
    </citation>
    <scope>NUCLEOTIDE SEQUENCE [LARGE SCALE GENOMIC DNA]</scope>
    <source>
        <strain evidence="1 2">ALL</strain>
    </source>
</reference>
<name>A0A4U8UJU6_STECR</name>